<dbReference type="InterPro" id="IPR027417">
    <property type="entry name" value="P-loop_NTPase"/>
</dbReference>
<evidence type="ECO:0000313" key="9">
    <source>
        <dbReference type="RefSeq" id="XP_041432629.1"/>
    </source>
</evidence>
<sequence length="1056" mass="123974">MDKSRRRSRTAGRSTSRHQKQPCAIRLVHTDESGQLQLNESAVQTCFLDGEISDYPVCLICVIGEKRRGKSFLMNYILRALSCQEKGHPLSLGADDAPLSGFEWRDGISCTTKGIWIWSKPFILERNGEKRAVFVLDTEGSLDIQSSRDICLKLSALSMILSSYLIFNVNSNLKTTEMDYLEMYLHVAEYVGRSFDLQALQHLNILIRDWQDFRRCGKEEARAYVFHETENLQNEPSYKLVSETLRGPLADYSLLPHPGKDLMIDSQGKLSDMEEDFRNHLTTYIFNLVGDIWLHRKTNRQGEKVTCAELAGVLKRVVNIMQSLSYSFTSPLQMFFAFENHKKVEEFKEKFHTFKQSKEVDSLIRKQNLNLIQMETNINEMATKLLLDFKQSLKGDDAKEKERLVNELESYLLEQQQEFCEDYSKRFYRFQNHKRMERMKKTFQNVLSSKSKEVYSLITEENVSPSQMKSSINDTATKFLEDFKQLIQGDDTQEKERLKSELELYLLKLQQKFCKDYSKRFCAFQNHKRMETIKELFQGVILSKSKEVDSLITEQNMSPSQMKSSINDTATKFLQDFKQSIQGDDTQEKERLENELKSHFLKQQQMFYKDYSKRFFAFQNHERMETITKLFQSVILSKTEEADNLITEQNVSPTLMEARLNDTTNNFLRNFEQSFQGDDAQEKERLVNELESYLLNQQQEFCNDYSQRFYRFQNHRRMEDIKEQFRNVILSKTEEADNLITEQNVSPTLMEASLNDIRNNFLRDFEQSFQGDDAQEKERLVNELESYLLNQQHEFCNDYSQRFYRFQNHRRMENIKEQFQNVIKSKESEICTLIRNNNYPNRIEREMLHVVNQLLDNYRESLEGIDDEQKELLVNEMESHLLQENELFCIEYSKNFYAFKNQKRMEDTKRRFLNFLEQKKEETSSSLLNKLMVMPSAMESQIQDSIKKYMDEFKRSLEGTDSQEKNHLVARLNSYLDNMKDEFCKEYSSIYTSAMQWITGGTATSFFLARNMIGNASLVAAAAEAPVLAAIIGGAVIVGALVAWGKTFYFAEHKKQ</sequence>
<dbReference type="InterPro" id="IPR030386">
    <property type="entry name" value="G_GB1_RHD3_dom"/>
</dbReference>
<accession>A0A8J1LTI6</accession>
<dbReference type="RefSeq" id="XP_041432629.1">
    <property type="nucleotide sequence ID" value="XM_041576695.1"/>
</dbReference>
<evidence type="ECO:0000313" key="8">
    <source>
        <dbReference type="Proteomes" id="UP000186698"/>
    </source>
</evidence>
<reference evidence="9 10" key="1">
    <citation type="submission" date="2025-04" db="UniProtKB">
        <authorList>
            <consortium name="RefSeq"/>
        </authorList>
    </citation>
    <scope>IDENTIFICATION</scope>
    <source>
        <strain evidence="9 10">J_2021</strain>
        <tissue evidence="9 10">Erythrocytes</tissue>
    </source>
</reference>
<keyword evidence="8" id="KW-1185">Reference proteome</keyword>
<evidence type="ECO:0000256" key="6">
    <source>
        <dbReference type="SAM" id="Phobius"/>
    </source>
</evidence>
<name>A0A8J1LTI6_XENLA</name>
<keyword evidence="6" id="KW-1133">Transmembrane helix</keyword>
<dbReference type="Pfam" id="PF02263">
    <property type="entry name" value="GBP"/>
    <property type="match status" value="1"/>
</dbReference>
<evidence type="ECO:0000256" key="2">
    <source>
        <dbReference type="ARBA" id="ARBA00023134"/>
    </source>
</evidence>
<evidence type="ECO:0000256" key="4">
    <source>
        <dbReference type="SAM" id="Coils"/>
    </source>
</evidence>
<keyword evidence="1" id="KW-0547">Nucleotide-binding</keyword>
<organism evidence="8 9">
    <name type="scientific">Xenopus laevis</name>
    <name type="common">African clawed frog</name>
    <dbReference type="NCBI Taxonomy" id="8355"/>
    <lineage>
        <taxon>Eukaryota</taxon>
        <taxon>Metazoa</taxon>
        <taxon>Chordata</taxon>
        <taxon>Craniata</taxon>
        <taxon>Vertebrata</taxon>
        <taxon>Euteleostomi</taxon>
        <taxon>Amphibia</taxon>
        <taxon>Batrachia</taxon>
        <taxon>Anura</taxon>
        <taxon>Pipoidea</taxon>
        <taxon>Pipidae</taxon>
        <taxon>Xenopodinae</taxon>
        <taxon>Xenopus</taxon>
        <taxon>Xenopus</taxon>
    </lineage>
</organism>
<keyword evidence="2" id="KW-0342">GTP-binding</keyword>
<dbReference type="GeneID" id="108703876"/>
<dbReference type="PANTHER" id="PTHR10751">
    <property type="entry name" value="GUANYLATE BINDING PROTEIN"/>
    <property type="match status" value="1"/>
</dbReference>
<dbReference type="GO" id="GO:0051260">
    <property type="term" value="P:protein homooligomerization"/>
    <property type="evidence" value="ECO:0000318"/>
    <property type="project" value="GO_Central"/>
</dbReference>
<comment type="similarity">
    <text evidence="3">Belongs to the TRAFAC class dynamin-like GTPase superfamily. GB1/RHD3 GTPase family.</text>
</comment>
<dbReference type="AlphaFoldDB" id="A0A8J1LTI6"/>
<evidence type="ECO:0000256" key="5">
    <source>
        <dbReference type="SAM" id="MobiDB-lite"/>
    </source>
</evidence>
<evidence type="ECO:0000256" key="1">
    <source>
        <dbReference type="ARBA" id="ARBA00022741"/>
    </source>
</evidence>
<evidence type="ECO:0000259" key="7">
    <source>
        <dbReference type="PROSITE" id="PS51715"/>
    </source>
</evidence>
<evidence type="ECO:0000313" key="10">
    <source>
        <dbReference type="RefSeq" id="XP_041432630.1"/>
    </source>
</evidence>
<keyword evidence="6" id="KW-0812">Transmembrane</keyword>
<feature type="coiled-coil region" evidence="4">
    <location>
        <begin position="774"/>
        <end position="829"/>
    </location>
</feature>
<dbReference type="GO" id="GO:0005525">
    <property type="term" value="F:GTP binding"/>
    <property type="evidence" value="ECO:0000318"/>
    <property type="project" value="GO_Central"/>
</dbReference>
<dbReference type="Gene3D" id="3.40.50.300">
    <property type="entry name" value="P-loop containing nucleotide triphosphate hydrolases"/>
    <property type="match status" value="1"/>
</dbReference>
<feature type="compositionally biased region" description="Basic residues" evidence="5">
    <location>
        <begin position="1"/>
        <end position="20"/>
    </location>
</feature>
<dbReference type="RefSeq" id="XP_041432630.1">
    <property type="nucleotide sequence ID" value="XM_041576696.1"/>
</dbReference>
<dbReference type="OrthoDB" id="6270329at2759"/>
<dbReference type="InterPro" id="IPR015894">
    <property type="entry name" value="Guanylate-bd_N"/>
</dbReference>
<keyword evidence="4" id="KW-0175">Coiled coil</keyword>
<dbReference type="GO" id="GO:0007029">
    <property type="term" value="P:endoplasmic reticulum organization"/>
    <property type="evidence" value="ECO:0000318"/>
    <property type="project" value="GO_Central"/>
</dbReference>
<dbReference type="Proteomes" id="UP000186698">
    <property type="component" value="Chromosome 9_10L"/>
</dbReference>
<proteinExistence type="inferred from homology"/>
<feature type="transmembrane region" description="Helical" evidence="6">
    <location>
        <begin position="1027"/>
        <end position="1051"/>
    </location>
</feature>
<keyword evidence="6" id="KW-0472">Membrane</keyword>
<dbReference type="KEGG" id="xla:108703876"/>
<dbReference type="PROSITE" id="PS51715">
    <property type="entry name" value="G_GB1_RHD3"/>
    <property type="match status" value="1"/>
</dbReference>
<dbReference type="GO" id="GO:0003924">
    <property type="term" value="F:GTPase activity"/>
    <property type="evidence" value="ECO:0000318"/>
    <property type="project" value="GO_Central"/>
</dbReference>
<protein>
    <submittedName>
        <fullName evidence="9 10">A-kinase anchor protein 9 isoform X1</fullName>
    </submittedName>
</protein>
<feature type="domain" description="GB1/RHD3-type G" evidence="7">
    <location>
        <begin position="54"/>
        <end position="172"/>
    </location>
</feature>
<evidence type="ECO:0000256" key="3">
    <source>
        <dbReference type="PROSITE-ProRule" id="PRU01052"/>
    </source>
</evidence>
<gene>
    <name evidence="9 10" type="primary">LOC108703876</name>
</gene>
<feature type="region of interest" description="Disordered" evidence="5">
    <location>
        <begin position="1"/>
        <end position="21"/>
    </location>
</feature>
<dbReference type="SUPFAM" id="SSF52540">
    <property type="entry name" value="P-loop containing nucleoside triphosphate hydrolases"/>
    <property type="match status" value="1"/>
</dbReference>